<dbReference type="InterPro" id="IPR036249">
    <property type="entry name" value="Thioredoxin-like_sf"/>
</dbReference>
<dbReference type="GO" id="GO:0046872">
    <property type="term" value="F:metal ion binding"/>
    <property type="evidence" value="ECO:0007669"/>
    <property type="project" value="UniProtKB-KW"/>
</dbReference>
<proteinExistence type="inferred from homology"/>
<comment type="similarity">
    <text evidence="1">Belongs to the SCO1/2 family.</text>
</comment>
<organism evidence="5 6">
    <name type="scientific">Allosediminivita pacifica</name>
    <dbReference type="NCBI Taxonomy" id="1267769"/>
    <lineage>
        <taxon>Bacteria</taxon>
        <taxon>Pseudomonadati</taxon>
        <taxon>Pseudomonadota</taxon>
        <taxon>Alphaproteobacteria</taxon>
        <taxon>Rhodobacterales</taxon>
        <taxon>Paracoccaceae</taxon>
        <taxon>Allosediminivita</taxon>
    </lineage>
</organism>
<keyword evidence="3" id="KW-0479">Metal-binding</keyword>
<dbReference type="SUPFAM" id="SSF52833">
    <property type="entry name" value="Thioredoxin-like"/>
    <property type="match status" value="1"/>
</dbReference>
<name>A0A2T6AB81_9RHOB</name>
<gene>
    <name evidence="5" type="ORF">C8N44_13341</name>
</gene>
<dbReference type="FunFam" id="3.40.30.10:FF:000013">
    <property type="entry name" value="Blast:Protein SCO1 homolog, mitochondrial"/>
    <property type="match status" value="1"/>
</dbReference>
<feature type="disulfide bond" description="Redox-active" evidence="4">
    <location>
        <begin position="64"/>
        <end position="68"/>
    </location>
</feature>
<keyword evidence="4" id="KW-1015">Disulfide bond</keyword>
<comment type="caution">
    <text evidence="5">The sequence shown here is derived from an EMBL/GenBank/DDBJ whole genome shotgun (WGS) entry which is preliminary data.</text>
</comment>
<dbReference type="Pfam" id="PF02630">
    <property type="entry name" value="SCO1-SenC"/>
    <property type="match status" value="1"/>
</dbReference>
<dbReference type="EMBL" id="QBKN01000033">
    <property type="protein sequence ID" value="PTX41068.1"/>
    <property type="molecule type" value="Genomic_DNA"/>
</dbReference>
<evidence type="ECO:0000313" key="5">
    <source>
        <dbReference type="EMBL" id="PTX41068.1"/>
    </source>
</evidence>
<evidence type="ECO:0000256" key="4">
    <source>
        <dbReference type="PIRSR" id="PIRSR603782-2"/>
    </source>
</evidence>
<evidence type="ECO:0000256" key="3">
    <source>
        <dbReference type="PIRSR" id="PIRSR603782-1"/>
    </source>
</evidence>
<keyword evidence="2 3" id="KW-0186">Copper</keyword>
<dbReference type="RefSeq" id="WP_107978503.1">
    <property type="nucleotide sequence ID" value="NZ_BMEZ01000032.1"/>
</dbReference>
<sequence>MAATAALLYIGLLLRPDAVSENERTANDSPFFAEFELTDHRGMAQTQRDFSGRWMLIFFGFTNCPDICPTTLSEVAAVMEGLGGEAEKVQPIFITIDPERDSPMALSQYVEQFEAGIIGLTGTANQMAAISDSFPIFFERNEEASAPGGYTMSHTSNLFLFDPQAGYSTSWPYGTSAEEILADLQERI</sequence>
<evidence type="ECO:0000256" key="1">
    <source>
        <dbReference type="ARBA" id="ARBA00010996"/>
    </source>
</evidence>
<dbReference type="OrthoDB" id="9790194at2"/>
<dbReference type="PANTHER" id="PTHR12151">
    <property type="entry name" value="ELECTRON TRANSPORT PROTIN SCO1/SENC FAMILY MEMBER"/>
    <property type="match status" value="1"/>
</dbReference>
<keyword evidence="6" id="KW-1185">Reference proteome</keyword>
<evidence type="ECO:0000313" key="6">
    <source>
        <dbReference type="Proteomes" id="UP000244069"/>
    </source>
</evidence>
<reference evidence="5 6" key="1">
    <citation type="submission" date="2018-04" db="EMBL/GenBank/DDBJ databases">
        <title>Genomic Encyclopedia of Archaeal and Bacterial Type Strains, Phase II (KMG-II): from individual species to whole genera.</title>
        <authorList>
            <person name="Goeker M."/>
        </authorList>
    </citation>
    <scope>NUCLEOTIDE SEQUENCE [LARGE SCALE GENOMIC DNA]</scope>
    <source>
        <strain evidence="5 6">DSM 29329</strain>
    </source>
</reference>
<dbReference type="Gene3D" id="3.40.30.10">
    <property type="entry name" value="Glutaredoxin"/>
    <property type="match status" value="1"/>
</dbReference>
<evidence type="ECO:0000256" key="2">
    <source>
        <dbReference type="ARBA" id="ARBA00023008"/>
    </source>
</evidence>
<dbReference type="PANTHER" id="PTHR12151:SF25">
    <property type="entry name" value="LINALOOL DEHYDRATASE_ISOMERASE DOMAIN-CONTAINING PROTEIN"/>
    <property type="match status" value="1"/>
</dbReference>
<dbReference type="InterPro" id="IPR003782">
    <property type="entry name" value="SCO1/SenC"/>
</dbReference>
<dbReference type="Proteomes" id="UP000244069">
    <property type="component" value="Unassembled WGS sequence"/>
</dbReference>
<accession>A0A2T6AB81</accession>
<feature type="binding site" evidence="3">
    <location>
        <position position="64"/>
    </location>
    <ligand>
        <name>Cu cation</name>
        <dbReference type="ChEBI" id="CHEBI:23378"/>
    </ligand>
</feature>
<feature type="binding site" evidence="3">
    <location>
        <position position="154"/>
    </location>
    <ligand>
        <name>Cu cation</name>
        <dbReference type="ChEBI" id="CHEBI:23378"/>
    </ligand>
</feature>
<feature type="binding site" evidence="3">
    <location>
        <position position="68"/>
    </location>
    <ligand>
        <name>Cu cation</name>
        <dbReference type="ChEBI" id="CHEBI:23378"/>
    </ligand>
</feature>
<dbReference type="CDD" id="cd02968">
    <property type="entry name" value="SCO"/>
    <property type="match status" value="1"/>
</dbReference>
<dbReference type="AlphaFoldDB" id="A0A2T6AB81"/>
<protein>
    <submittedName>
        <fullName evidence="5">Protein SCO1/2</fullName>
    </submittedName>
</protein>